<evidence type="ECO:0000256" key="1">
    <source>
        <dbReference type="ARBA" id="ARBA00011073"/>
    </source>
</evidence>
<dbReference type="Gene3D" id="3.40.50.200">
    <property type="entry name" value="Peptidase S8/S53 domain"/>
    <property type="match status" value="1"/>
</dbReference>
<evidence type="ECO:0000259" key="10">
    <source>
        <dbReference type="Pfam" id="PF00082"/>
    </source>
</evidence>
<evidence type="ECO:0000256" key="8">
    <source>
        <dbReference type="PROSITE-ProRule" id="PRU01240"/>
    </source>
</evidence>
<evidence type="ECO:0000256" key="6">
    <source>
        <dbReference type="ARBA" id="ARBA00023529"/>
    </source>
</evidence>
<proteinExistence type="inferred from homology"/>
<dbReference type="PROSITE" id="PS00136">
    <property type="entry name" value="SUBTILASE_ASP"/>
    <property type="match status" value="1"/>
</dbReference>
<comment type="similarity">
    <text evidence="1 8">Belongs to the peptidase S8 family.</text>
</comment>
<evidence type="ECO:0000313" key="12">
    <source>
        <dbReference type="Proteomes" id="UP000553632"/>
    </source>
</evidence>
<comment type="catalytic activity">
    <reaction evidence="6">
        <text>Hydrolysis of proteins with broad specificity for peptide bonds, and a preference for a large uncharged residue in P1. Hydrolyzes peptide amides.</text>
        <dbReference type="EC" id="3.4.21.62"/>
    </reaction>
</comment>
<name>A0A7J6QPE8_PEROL</name>
<dbReference type="PANTHER" id="PTHR43399:SF4">
    <property type="entry name" value="CELL WALL-ASSOCIATED PROTEASE"/>
    <property type="match status" value="1"/>
</dbReference>
<feature type="region of interest" description="Disordered" evidence="9">
    <location>
        <begin position="73"/>
        <end position="127"/>
    </location>
</feature>
<evidence type="ECO:0000256" key="3">
    <source>
        <dbReference type="ARBA" id="ARBA00022801"/>
    </source>
</evidence>
<comment type="caution">
    <text evidence="8">Lacks conserved residue(s) required for the propagation of feature annotation.</text>
</comment>
<keyword evidence="4" id="KW-0720">Serine protease</keyword>
<evidence type="ECO:0000256" key="9">
    <source>
        <dbReference type="SAM" id="MobiDB-lite"/>
    </source>
</evidence>
<accession>A0A7J6QPE8</accession>
<dbReference type="InterPro" id="IPR000209">
    <property type="entry name" value="Peptidase_S8/S53_dom"/>
</dbReference>
<keyword evidence="2" id="KW-0645">Protease</keyword>
<dbReference type="GO" id="GO:0004252">
    <property type="term" value="F:serine-type endopeptidase activity"/>
    <property type="evidence" value="ECO:0007669"/>
    <property type="project" value="UniProtKB-EC"/>
</dbReference>
<evidence type="ECO:0000256" key="2">
    <source>
        <dbReference type="ARBA" id="ARBA00022670"/>
    </source>
</evidence>
<evidence type="ECO:0000256" key="5">
    <source>
        <dbReference type="ARBA" id="ARBA00023145"/>
    </source>
</evidence>
<dbReference type="Pfam" id="PF00082">
    <property type="entry name" value="Peptidase_S8"/>
    <property type="match status" value="1"/>
</dbReference>
<dbReference type="InterPro" id="IPR036852">
    <property type="entry name" value="Peptidase_S8/S53_dom_sf"/>
</dbReference>
<dbReference type="SUPFAM" id="SSF52743">
    <property type="entry name" value="Subtilisin-like"/>
    <property type="match status" value="1"/>
</dbReference>
<dbReference type="PANTHER" id="PTHR43399">
    <property type="entry name" value="SUBTILISIN-RELATED"/>
    <property type="match status" value="1"/>
</dbReference>
<dbReference type="InterPro" id="IPR023827">
    <property type="entry name" value="Peptidase_S8_Asp-AS"/>
</dbReference>
<dbReference type="Proteomes" id="UP000553632">
    <property type="component" value="Unassembled WGS sequence"/>
</dbReference>
<organism evidence="11 12">
    <name type="scientific">Perkinsus olseni</name>
    <name type="common">Perkinsus atlanticus</name>
    <dbReference type="NCBI Taxonomy" id="32597"/>
    <lineage>
        <taxon>Eukaryota</taxon>
        <taxon>Sar</taxon>
        <taxon>Alveolata</taxon>
        <taxon>Perkinsozoa</taxon>
        <taxon>Perkinsea</taxon>
        <taxon>Perkinsida</taxon>
        <taxon>Perkinsidae</taxon>
        <taxon>Perkinsus</taxon>
    </lineage>
</organism>
<protein>
    <recommendedName>
        <fullName evidence="7">subtilisin</fullName>
        <ecNumber evidence="7">3.4.21.62</ecNumber>
    </recommendedName>
</protein>
<feature type="domain" description="Peptidase S8/S53" evidence="10">
    <location>
        <begin position="166"/>
        <end position="413"/>
    </location>
</feature>
<feature type="compositionally biased region" description="Low complexity" evidence="9">
    <location>
        <begin position="81"/>
        <end position="113"/>
    </location>
</feature>
<keyword evidence="12" id="KW-1185">Reference proteome</keyword>
<dbReference type="EC" id="3.4.21.62" evidence="7"/>
<dbReference type="GO" id="GO:0006508">
    <property type="term" value="P:proteolysis"/>
    <property type="evidence" value="ECO:0007669"/>
    <property type="project" value="UniProtKB-KW"/>
</dbReference>
<keyword evidence="5" id="KW-0865">Zymogen</keyword>
<dbReference type="InterPro" id="IPR051048">
    <property type="entry name" value="Peptidase_S8/S53_subtilisin"/>
</dbReference>
<dbReference type="PRINTS" id="PR00723">
    <property type="entry name" value="SUBTILISIN"/>
</dbReference>
<dbReference type="AlphaFoldDB" id="A0A7J6QPE8"/>
<comment type="caution">
    <text evidence="11">The sequence shown here is derived from an EMBL/GenBank/DDBJ whole genome shotgun (WGS) entry which is preliminary data.</text>
</comment>
<dbReference type="PROSITE" id="PS51892">
    <property type="entry name" value="SUBTILASE"/>
    <property type="match status" value="1"/>
</dbReference>
<dbReference type="InterPro" id="IPR015500">
    <property type="entry name" value="Peptidase_S8_subtilisin-rel"/>
</dbReference>
<evidence type="ECO:0000313" key="11">
    <source>
        <dbReference type="EMBL" id="KAF4710265.1"/>
    </source>
</evidence>
<dbReference type="EMBL" id="JABANO010031419">
    <property type="protein sequence ID" value="KAF4710265.1"/>
    <property type="molecule type" value="Genomic_DNA"/>
</dbReference>
<evidence type="ECO:0000256" key="4">
    <source>
        <dbReference type="ARBA" id="ARBA00022825"/>
    </source>
</evidence>
<keyword evidence="3" id="KW-0378">Hydrolase</keyword>
<gene>
    <name evidence="11" type="ORF">FOZ63_029534</name>
</gene>
<feature type="compositionally biased region" description="Basic residues" evidence="9">
    <location>
        <begin position="114"/>
        <end position="127"/>
    </location>
</feature>
<sequence length="472" mass="51202">MLRDYDDIPDEEVASFLSIAEIRTLKYVHLQVVQTSPSTIGSDTLCKFVTEVSSKLSLESNCAIDVDGGVFGDRVRKKTSPTKTPKPKGTTPKLPTTPVLQTTLTPETTQKPGRTPKPRRTPKPKRIYGHIDSDLHVNDYDAVDQKHFKWMKMGEVWQRAFPHVTRKAKVAVMDSGINWDDRDFDPLFGYLEKQSGGYLKGGWNFFDNSPFLTNKFNHGTQVCKILAAKANNSVSIAGMAQNVTLVPLQVVDDNERAPLSKLVAAIDMAINVRVDIAAISVGFKFSSREAAQRALLLQALHAAQEHNILVVSPAGNDGVDASDVLPCSFGGPRAICVAAMMDWKKLNVLHSKSNFGPKVDIAAFGYRILTGRLTDAPGGRLRSFSGTCASSAFAAGALAILISMGVDSGTAKQLIEESTDEMNYIIPDSSTESKVELSMFSRPSNAPSAGFPQSNAACMMQLALLRLSDCGS</sequence>
<reference evidence="11 12" key="1">
    <citation type="submission" date="2020-04" db="EMBL/GenBank/DDBJ databases">
        <title>Perkinsus olseni comparative genomics.</title>
        <authorList>
            <person name="Bogema D.R."/>
        </authorList>
    </citation>
    <scope>NUCLEOTIDE SEQUENCE [LARGE SCALE GENOMIC DNA]</scope>
    <source>
        <strain evidence="11 12">ATCC PRA-207</strain>
    </source>
</reference>
<evidence type="ECO:0000256" key="7">
    <source>
        <dbReference type="ARBA" id="ARBA00023619"/>
    </source>
</evidence>